<evidence type="ECO:0000313" key="3">
    <source>
        <dbReference type="Proteomes" id="UP000319516"/>
    </source>
</evidence>
<reference evidence="2 3" key="1">
    <citation type="submission" date="2019-06" db="EMBL/GenBank/DDBJ databases">
        <title>Sequencing the genomes of 1000 actinobacteria strains.</title>
        <authorList>
            <person name="Klenk H.-P."/>
        </authorList>
    </citation>
    <scope>NUCLEOTIDE SEQUENCE [LARGE SCALE GENOMIC DNA]</scope>
    <source>
        <strain evidence="2 3">DSM 12335</strain>
    </source>
</reference>
<organism evidence="2 3">
    <name type="scientific">Ornithinicoccus hortensis</name>
    <dbReference type="NCBI Taxonomy" id="82346"/>
    <lineage>
        <taxon>Bacteria</taxon>
        <taxon>Bacillati</taxon>
        <taxon>Actinomycetota</taxon>
        <taxon>Actinomycetes</taxon>
        <taxon>Micrococcales</taxon>
        <taxon>Intrasporangiaceae</taxon>
        <taxon>Ornithinicoccus</taxon>
    </lineage>
</organism>
<evidence type="ECO:0000313" key="2">
    <source>
        <dbReference type="EMBL" id="TQL51261.1"/>
    </source>
</evidence>
<dbReference type="EMBL" id="VFOP01000001">
    <property type="protein sequence ID" value="TQL51261.1"/>
    <property type="molecule type" value="Genomic_DNA"/>
</dbReference>
<name>A0A542YT76_9MICO</name>
<keyword evidence="1" id="KW-1133">Transmembrane helix</keyword>
<keyword evidence="3" id="KW-1185">Reference proteome</keyword>
<accession>A0A542YT76</accession>
<protein>
    <recommendedName>
        <fullName evidence="4">DUF3592 domain-containing protein</fullName>
    </recommendedName>
</protein>
<gene>
    <name evidence="2" type="ORF">FB467_2402</name>
</gene>
<feature type="transmembrane region" description="Helical" evidence="1">
    <location>
        <begin position="53"/>
        <end position="72"/>
    </location>
</feature>
<sequence>MRNTDGGPESAEPCRRLPALAVTGSLVGIVLWAVAGGLVRLRFGGGSELPSNLPAMVFVLGLAPIVAVGGLIHQVVADRGVLHTWLIGTFGGGLLSVGVGWLAAGSIASRPAPGAPWDILVLGLVLTASAAALTFLDVRRSRAKRRTGRHGTRATGLVTRVRLPDDHARPRAEVTVRFVDAQGQARSITWAADGHTPVPGQPIPLVYDPDRPDRTEAILLDP</sequence>
<feature type="transmembrane region" description="Helical" evidence="1">
    <location>
        <begin position="115"/>
        <end position="136"/>
    </location>
</feature>
<feature type="transmembrane region" description="Helical" evidence="1">
    <location>
        <begin position="84"/>
        <end position="103"/>
    </location>
</feature>
<keyword evidence="1" id="KW-0812">Transmembrane</keyword>
<proteinExistence type="predicted"/>
<dbReference type="RefSeq" id="WP_141785289.1">
    <property type="nucleotide sequence ID" value="NZ_BAAAIK010000010.1"/>
</dbReference>
<dbReference type="AlphaFoldDB" id="A0A542YT76"/>
<dbReference type="Proteomes" id="UP000319516">
    <property type="component" value="Unassembled WGS sequence"/>
</dbReference>
<feature type="transmembrane region" description="Helical" evidence="1">
    <location>
        <begin position="20"/>
        <end position="41"/>
    </location>
</feature>
<keyword evidence="1" id="KW-0472">Membrane</keyword>
<evidence type="ECO:0000256" key="1">
    <source>
        <dbReference type="SAM" id="Phobius"/>
    </source>
</evidence>
<comment type="caution">
    <text evidence="2">The sequence shown here is derived from an EMBL/GenBank/DDBJ whole genome shotgun (WGS) entry which is preliminary data.</text>
</comment>
<evidence type="ECO:0008006" key="4">
    <source>
        <dbReference type="Google" id="ProtNLM"/>
    </source>
</evidence>